<feature type="domain" description="GyrI-like small molecule binding" evidence="1">
    <location>
        <begin position="113"/>
        <end position="209"/>
    </location>
</feature>
<dbReference type="Pfam" id="PF06445">
    <property type="entry name" value="GyrI-like"/>
    <property type="match status" value="1"/>
</dbReference>
<evidence type="ECO:0000259" key="1">
    <source>
        <dbReference type="Pfam" id="PF06445"/>
    </source>
</evidence>
<dbReference type="SUPFAM" id="SSF55136">
    <property type="entry name" value="Probable bacterial effector-binding domain"/>
    <property type="match status" value="1"/>
</dbReference>
<dbReference type="PIRSF" id="PIRSF031644">
    <property type="entry name" value="UCP031644"/>
    <property type="match status" value="1"/>
</dbReference>
<dbReference type="InterPro" id="IPR011256">
    <property type="entry name" value="Reg_factor_effector_dom_sf"/>
</dbReference>
<dbReference type="Gene3D" id="3.20.80.10">
    <property type="entry name" value="Regulatory factor, effector binding domain"/>
    <property type="match status" value="1"/>
</dbReference>
<dbReference type="RefSeq" id="WP_262397433.1">
    <property type="nucleotide sequence ID" value="NZ_JACRTC010000003.1"/>
</dbReference>
<dbReference type="InterPro" id="IPR029442">
    <property type="entry name" value="GyrI-like"/>
</dbReference>
<dbReference type="AlphaFoldDB" id="A0A926EC42"/>
<evidence type="ECO:0000313" key="3">
    <source>
        <dbReference type="Proteomes" id="UP000660861"/>
    </source>
</evidence>
<comment type="caution">
    <text evidence="2">The sequence shown here is derived from an EMBL/GenBank/DDBJ whole genome shotgun (WGS) entry which is preliminary data.</text>
</comment>
<evidence type="ECO:0000313" key="2">
    <source>
        <dbReference type="EMBL" id="MBC8570338.1"/>
    </source>
</evidence>
<dbReference type="EMBL" id="JACRTC010000003">
    <property type="protein sequence ID" value="MBC8570338.1"/>
    <property type="molecule type" value="Genomic_DNA"/>
</dbReference>
<accession>A0A926EC42</accession>
<proteinExistence type="predicted"/>
<keyword evidence="3" id="KW-1185">Reference proteome</keyword>
<protein>
    <submittedName>
        <fullName evidence="2">GyrI-like domain-containing protein</fullName>
    </submittedName>
</protein>
<sequence length="212" mass="24169">MGEKIDYKKRDKELYQPPCHPVLINVPPMNFIMVDGEGAPEGENYQQAIQALYSLSFTIKMSKLGSRPPAGYFDYAVPPLEGLWCGGESHNFLALPREKWRWTSLIRQPEFVTPEIFEEAVASCRSKKPGIPVERARFATFNEGLCVQMMHVGPYSEEEATIERIHAFIAKEGLVDMTGSDRRHHEIYLSNPERSSHPERLKTVLRIPVARP</sequence>
<reference evidence="2" key="1">
    <citation type="submission" date="2020-08" db="EMBL/GenBank/DDBJ databases">
        <title>Genome public.</title>
        <authorList>
            <person name="Liu C."/>
            <person name="Sun Q."/>
        </authorList>
    </citation>
    <scope>NUCLEOTIDE SEQUENCE</scope>
    <source>
        <strain evidence="2">NSJ-54</strain>
    </source>
</reference>
<dbReference type="Proteomes" id="UP000660861">
    <property type="component" value="Unassembled WGS sequence"/>
</dbReference>
<gene>
    <name evidence="2" type="ORF">H8709_05790</name>
</gene>
<dbReference type="InterPro" id="IPR008319">
    <property type="entry name" value="GyrI-like_CCH_Lin2189-like"/>
</dbReference>
<name>A0A926EC42_9FIRM</name>
<organism evidence="2 3">
    <name type="scientific">Zongyangia hominis</name>
    <dbReference type="NCBI Taxonomy" id="2763677"/>
    <lineage>
        <taxon>Bacteria</taxon>
        <taxon>Bacillati</taxon>
        <taxon>Bacillota</taxon>
        <taxon>Clostridia</taxon>
        <taxon>Eubacteriales</taxon>
        <taxon>Oscillospiraceae</taxon>
        <taxon>Zongyangia</taxon>
    </lineage>
</organism>